<dbReference type="SUPFAM" id="SSF53335">
    <property type="entry name" value="S-adenosyl-L-methionine-dependent methyltransferases"/>
    <property type="match status" value="1"/>
</dbReference>
<dbReference type="UniPathway" id="UPA00148"/>
<evidence type="ECO:0000259" key="6">
    <source>
        <dbReference type="Pfam" id="PF00590"/>
    </source>
</evidence>
<dbReference type="InterPro" id="IPR014777">
    <property type="entry name" value="4pyrrole_Mease_sub1"/>
</dbReference>
<dbReference type="GO" id="GO:0032259">
    <property type="term" value="P:methylation"/>
    <property type="evidence" value="ECO:0007669"/>
    <property type="project" value="UniProtKB-KW"/>
</dbReference>
<dbReference type="Pfam" id="PF01135">
    <property type="entry name" value="PCMT"/>
    <property type="match status" value="1"/>
</dbReference>
<dbReference type="PIRSF" id="PIRSF036428">
    <property type="entry name" value="CobL"/>
    <property type="match status" value="1"/>
</dbReference>
<comment type="pathway">
    <text evidence="1">Cofactor biosynthesis; adenosylcobalamin biosynthesis.</text>
</comment>
<evidence type="ECO:0000256" key="2">
    <source>
        <dbReference type="ARBA" id="ARBA00022573"/>
    </source>
</evidence>
<dbReference type="AlphaFoldDB" id="A0A418WE10"/>
<evidence type="ECO:0000256" key="3">
    <source>
        <dbReference type="ARBA" id="ARBA00022603"/>
    </source>
</evidence>
<dbReference type="InterPro" id="IPR050714">
    <property type="entry name" value="Cobalamin_biosynth_MTase"/>
</dbReference>
<dbReference type="GO" id="GO:0008276">
    <property type="term" value="F:protein methyltransferase activity"/>
    <property type="evidence" value="ECO:0007669"/>
    <property type="project" value="InterPro"/>
</dbReference>
<organism evidence="7 8">
    <name type="scientific">Oleomonas cavernae</name>
    <dbReference type="NCBI Taxonomy" id="2320859"/>
    <lineage>
        <taxon>Bacteria</taxon>
        <taxon>Pseudomonadati</taxon>
        <taxon>Pseudomonadota</taxon>
        <taxon>Alphaproteobacteria</taxon>
        <taxon>Acetobacterales</taxon>
        <taxon>Acetobacteraceae</taxon>
        <taxon>Oleomonas</taxon>
    </lineage>
</organism>
<dbReference type="EMBL" id="QYUK01000011">
    <property type="protein sequence ID" value="RJF88253.1"/>
    <property type="molecule type" value="Genomic_DNA"/>
</dbReference>
<dbReference type="SUPFAM" id="SSF53790">
    <property type="entry name" value="Tetrapyrrole methylase"/>
    <property type="match status" value="1"/>
</dbReference>
<dbReference type="NCBIfam" id="TIGR02467">
    <property type="entry name" value="CbiE"/>
    <property type="match status" value="1"/>
</dbReference>
<keyword evidence="3 7" id="KW-0489">Methyltransferase</keyword>
<keyword evidence="8" id="KW-1185">Reference proteome</keyword>
<evidence type="ECO:0000256" key="1">
    <source>
        <dbReference type="ARBA" id="ARBA00004953"/>
    </source>
</evidence>
<keyword evidence="2" id="KW-0169">Cobalamin biosynthesis</keyword>
<protein>
    <submittedName>
        <fullName evidence="7">Precorrin-6y C5,15-methyltransferase (Decarboxylating) subunit CbiE</fullName>
    </submittedName>
</protein>
<dbReference type="InterPro" id="IPR000878">
    <property type="entry name" value="4pyrrol_Mease"/>
</dbReference>
<evidence type="ECO:0000256" key="4">
    <source>
        <dbReference type="ARBA" id="ARBA00022679"/>
    </source>
</evidence>
<accession>A0A418WE10</accession>
<dbReference type="Pfam" id="PF00590">
    <property type="entry name" value="TP_methylase"/>
    <property type="match status" value="1"/>
</dbReference>
<dbReference type="InterPro" id="IPR012818">
    <property type="entry name" value="CbiE"/>
</dbReference>
<name>A0A418WE10_9PROT</name>
<dbReference type="InterPro" id="IPR029063">
    <property type="entry name" value="SAM-dependent_MTases_sf"/>
</dbReference>
<dbReference type="Gene3D" id="3.40.50.150">
    <property type="entry name" value="Vaccinia Virus protein VP39"/>
    <property type="match status" value="1"/>
</dbReference>
<dbReference type="PANTHER" id="PTHR43182">
    <property type="entry name" value="COBALT-PRECORRIN-6B C(15)-METHYLTRANSFERASE (DECARBOXYLATING)"/>
    <property type="match status" value="1"/>
</dbReference>
<feature type="domain" description="Tetrapyrrole methylase" evidence="6">
    <location>
        <begin position="7"/>
        <end position="191"/>
    </location>
</feature>
<sequence length="402" mass="41501">MTPWLRIIGIGEDGVEGLSPAARDLIETATLVVGGARHLALAGPAIRGESMAWPSPMAQGIPAILARRGEAVVVLASGDPHFYGVGATLLRHVPVEETLTLPAPSSVALACARLGWPQASVTTVSLCGRPLEPLFPLLQPGSRLIALSADAATPGLVAAALRARGFGPSILHVLEALGGPMERQNRTTAADFVEDDIAPLNLLAIEVVAGPGALVIPLGTGLDDDLFEHDGQITKREIRSVTLSSLSPRGGELLWDIGCGSGSVAIEWLLRHPSMRAIGVEANAERSARAARNAARLGVPRLELVTAAAPEGLEGLPAPDAVFIGGGVTGDGVVDAAWAGLRSGGRLVANSVTVESDAVLIAACARLGGTLTRIGIERLEAIGRLHGFRPAMTITQWSVVKP</sequence>
<dbReference type="GO" id="GO:0009236">
    <property type="term" value="P:cobalamin biosynthetic process"/>
    <property type="evidence" value="ECO:0007669"/>
    <property type="project" value="UniProtKB-UniPathway"/>
</dbReference>
<keyword evidence="4 7" id="KW-0808">Transferase</keyword>
<evidence type="ECO:0000313" key="7">
    <source>
        <dbReference type="EMBL" id="RJF88253.1"/>
    </source>
</evidence>
<dbReference type="OrthoDB" id="9787825at2"/>
<dbReference type="Gene3D" id="3.40.1010.10">
    <property type="entry name" value="Cobalt-precorrin-4 Transmethylase, Domain 1"/>
    <property type="match status" value="1"/>
</dbReference>
<proteinExistence type="predicted"/>
<dbReference type="InterPro" id="IPR006365">
    <property type="entry name" value="Cbl_synth_CobL"/>
</dbReference>
<keyword evidence="5" id="KW-0949">S-adenosyl-L-methionine</keyword>
<dbReference type="Proteomes" id="UP000284605">
    <property type="component" value="Unassembled WGS sequence"/>
</dbReference>
<dbReference type="InterPro" id="IPR014008">
    <property type="entry name" value="Cbl_synth_MTase_CbiT"/>
</dbReference>
<dbReference type="PANTHER" id="PTHR43182:SF1">
    <property type="entry name" value="COBALT-PRECORRIN-7 C(5)-METHYLTRANSFERASE"/>
    <property type="match status" value="1"/>
</dbReference>
<dbReference type="CDD" id="cd11644">
    <property type="entry name" value="Precorrin-6Y-MT"/>
    <property type="match status" value="1"/>
</dbReference>
<dbReference type="NCBIfam" id="TIGR02469">
    <property type="entry name" value="CbiT"/>
    <property type="match status" value="1"/>
</dbReference>
<comment type="caution">
    <text evidence="7">The sequence shown here is derived from an EMBL/GenBank/DDBJ whole genome shotgun (WGS) entry which is preliminary data.</text>
</comment>
<dbReference type="RefSeq" id="WP_119778889.1">
    <property type="nucleotide sequence ID" value="NZ_QYUK01000011.1"/>
</dbReference>
<evidence type="ECO:0000313" key="8">
    <source>
        <dbReference type="Proteomes" id="UP000284605"/>
    </source>
</evidence>
<evidence type="ECO:0000256" key="5">
    <source>
        <dbReference type="ARBA" id="ARBA00022691"/>
    </source>
</evidence>
<dbReference type="InterPro" id="IPR035996">
    <property type="entry name" value="4pyrrol_Methylase_sf"/>
</dbReference>
<reference evidence="7 8" key="1">
    <citation type="submission" date="2018-09" db="EMBL/GenBank/DDBJ databases">
        <authorList>
            <person name="Zhu H."/>
        </authorList>
    </citation>
    <scope>NUCLEOTIDE SEQUENCE [LARGE SCALE GENOMIC DNA]</scope>
    <source>
        <strain evidence="7 8">K1W22B-8</strain>
    </source>
</reference>
<gene>
    <name evidence="7" type="primary">cbiE</name>
    <name evidence="7" type="ORF">D3874_15555</name>
</gene>